<evidence type="ECO:0000256" key="2">
    <source>
        <dbReference type="ARBA" id="ARBA00022606"/>
    </source>
</evidence>
<keyword evidence="6" id="KW-0472">Membrane</keyword>
<evidence type="ECO:0000256" key="3">
    <source>
        <dbReference type="ARBA" id="ARBA00022692"/>
    </source>
</evidence>
<evidence type="ECO:0000313" key="9">
    <source>
        <dbReference type="EMBL" id="KPJ03567.1"/>
    </source>
</evidence>
<proteinExistence type="predicted"/>
<comment type="subcellular location">
    <subcellularLocation>
        <location evidence="1">Membrane</location>
        <topology evidence="1">Multi-pass membrane protein</topology>
    </subcellularLocation>
</comment>
<dbReference type="PANTHER" id="PTHR21137">
    <property type="entry name" value="ODORANT RECEPTOR"/>
    <property type="match status" value="1"/>
</dbReference>
<dbReference type="GO" id="GO:0007165">
    <property type="term" value="P:signal transduction"/>
    <property type="evidence" value="ECO:0007669"/>
    <property type="project" value="UniProtKB-KW"/>
</dbReference>
<gene>
    <name evidence="9" type="ORF">RR46_01638</name>
</gene>
<dbReference type="GO" id="GO:0004984">
    <property type="term" value="F:olfactory receptor activity"/>
    <property type="evidence" value="ECO:0007669"/>
    <property type="project" value="InterPro"/>
</dbReference>
<keyword evidence="10" id="KW-1185">Reference proteome</keyword>
<dbReference type="Pfam" id="PF02949">
    <property type="entry name" value="7tm_6"/>
    <property type="match status" value="1"/>
</dbReference>
<dbReference type="EMBL" id="KQ459166">
    <property type="protein sequence ID" value="KPJ03567.1"/>
    <property type="molecule type" value="Genomic_DNA"/>
</dbReference>
<dbReference type="InterPro" id="IPR004117">
    <property type="entry name" value="7tm6_olfct_rcpt"/>
</dbReference>
<evidence type="ECO:0000256" key="4">
    <source>
        <dbReference type="ARBA" id="ARBA00022725"/>
    </source>
</evidence>
<accession>A0A0N1IA66</accession>
<keyword evidence="8" id="KW-0807">Transducer</keyword>
<keyword evidence="3" id="KW-0812">Transmembrane</keyword>
<keyword evidence="2" id="KW-0716">Sensory transduction</keyword>
<dbReference type="GO" id="GO:0005886">
    <property type="term" value="C:plasma membrane"/>
    <property type="evidence" value="ECO:0007669"/>
    <property type="project" value="TreeGrafter"/>
</dbReference>
<sequence length="72" mass="8345">MEVSDAAYNCLWYADRNVARDVLLVQIRAQNPCKLTAFGFADVNYMSFSKIMSTSWSYFALLNTMYNENQEN</sequence>
<evidence type="ECO:0000313" key="10">
    <source>
        <dbReference type="Proteomes" id="UP000053268"/>
    </source>
</evidence>
<name>A0A0N1IA66_PAPXU</name>
<keyword evidence="4" id="KW-0552">Olfaction</keyword>
<evidence type="ECO:0000256" key="6">
    <source>
        <dbReference type="ARBA" id="ARBA00023136"/>
    </source>
</evidence>
<evidence type="ECO:0000256" key="5">
    <source>
        <dbReference type="ARBA" id="ARBA00022989"/>
    </source>
</evidence>
<dbReference type="GO" id="GO:0005549">
    <property type="term" value="F:odorant binding"/>
    <property type="evidence" value="ECO:0007669"/>
    <property type="project" value="InterPro"/>
</dbReference>
<dbReference type="PANTHER" id="PTHR21137:SF44">
    <property type="entry name" value="ODORANT RECEPTOR 13A-RELATED"/>
    <property type="match status" value="1"/>
</dbReference>
<protein>
    <submittedName>
        <fullName evidence="9">Uncharacterized protein</fullName>
    </submittedName>
</protein>
<evidence type="ECO:0000256" key="1">
    <source>
        <dbReference type="ARBA" id="ARBA00004141"/>
    </source>
</evidence>
<dbReference type="AlphaFoldDB" id="A0A0N1IA66"/>
<organism evidence="9 10">
    <name type="scientific">Papilio xuthus</name>
    <name type="common">Asian swallowtail butterfly</name>
    <dbReference type="NCBI Taxonomy" id="66420"/>
    <lineage>
        <taxon>Eukaryota</taxon>
        <taxon>Metazoa</taxon>
        <taxon>Ecdysozoa</taxon>
        <taxon>Arthropoda</taxon>
        <taxon>Hexapoda</taxon>
        <taxon>Insecta</taxon>
        <taxon>Pterygota</taxon>
        <taxon>Neoptera</taxon>
        <taxon>Endopterygota</taxon>
        <taxon>Lepidoptera</taxon>
        <taxon>Glossata</taxon>
        <taxon>Ditrysia</taxon>
        <taxon>Papilionoidea</taxon>
        <taxon>Papilionidae</taxon>
        <taxon>Papilioninae</taxon>
        <taxon>Papilio</taxon>
    </lineage>
</organism>
<keyword evidence="5" id="KW-1133">Transmembrane helix</keyword>
<evidence type="ECO:0000256" key="8">
    <source>
        <dbReference type="ARBA" id="ARBA00023224"/>
    </source>
</evidence>
<reference evidence="9 10" key="1">
    <citation type="journal article" date="2015" name="Nat. Commun.">
        <title>Outbred genome sequencing and CRISPR/Cas9 gene editing in butterflies.</title>
        <authorList>
            <person name="Li X."/>
            <person name="Fan D."/>
            <person name="Zhang W."/>
            <person name="Liu G."/>
            <person name="Zhang L."/>
            <person name="Zhao L."/>
            <person name="Fang X."/>
            <person name="Chen L."/>
            <person name="Dong Y."/>
            <person name="Chen Y."/>
            <person name="Ding Y."/>
            <person name="Zhao R."/>
            <person name="Feng M."/>
            <person name="Zhu Y."/>
            <person name="Feng Y."/>
            <person name="Jiang X."/>
            <person name="Zhu D."/>
            <person name="Xiang H."/>
            <person name="Feng X."/>
            <person name="Li S."/>
            <person name="Wang J."/>
            <person name="Zhang G."/>
            <person name="Kronforst M.R."/>
            <person name="Wang W."/>
        </authorList>
    </citation>
    <scope>NUCLEOTIDE SEQUENCE [LARGE SCALE GENOMIC DNA]</scope>
    <source>
        <strain evidence="9">Ya'a_city_454_Px</strain>
        <tissue evidence="9">Whole body</tissue>
    </source>
</reference>
<dbReference type="Proteomes" id="UP000053268">
    <property type="component" value="Unassembled WGS sequence"/>
</dbReference>
<evidence type="ECO:0000256" key="7">
    <source>
        <dbReference type="ARBA" id="ARBA00023170"/>
    </source>
</evidence>
<keyword evidence="7" id="KW-0675">Receptor</keyword>